<keyword evidence="2 4" id="KW-0663">Pyridoxal phosphate</keyword>
<dbReference type="Proteomes" id="UP001642464">
    <property type="component" value="Unassembled WGS sequence"/>
</dbReference>
<evidence type="ECO:0000256" key="3">
    <source>
        <dbReference type="ARBA" id="ARBA00023239"/>
    </source>
</evidence>
<gene>
    <name evidence="5" type="ORF">SCF082_LOCUS38916</name>
</gene>
<dbReference type="PANTHER" id="PTHR11808">
    <property type="entry name" value="TRANS-SULFURATION ENZYME FAMILY MEMBER"/>
    <property type="match status" value="1"/>
</dbReference>
<dbReference type="Pfam" id="PF01053">
    <property type="entry name" value="Cys_Met_Meta_PP"/>
    <property type="match status" value="1"/>
</dbReference>
<comment type="similarity">
    <text evidence="4">Belongs to the trans-sulfuration enzymes family.</text>
</comment>
<name>A0ABP0Q2A1_9DINO</name>
<protein>
    <submittedName>
        <fullName evidence="5">Chloroplastic (CBL) (Beta-cystathionase) (Cysteine lyase) (Cysteine-S-conjugate beta-lyase)</fullName>
    </submittedName>
</protein>
<dbReference type="SUPFAM" id="SSF53383">
    <property type="entry name" value="PLP-dependent transferases"/>
    <property type="match status" value="1"/>
</dbReference>
<keyword evidence="6" id="KW-1185">Reference proteome</keyword>
<dbReference type="InterPro" id="IPR000277">
    <property type="entry name" value="Cys/Met-Metab_PyrdxlP-dep_enz"/>
</dbReference>
<evidence type="ECO:0000256" key="1">
    <source>
        <dbReference type="ARBA" id="ARBA00001933"/>
    </source>
</evidence>
<dbReference type="InterPro" id="IPR015422">
    <property type="entry name" value="PyrdxlP-dep_Trfase_small"/>
</dbReference>
<dbReference type="PANTHER" id="PTHR11808:SF50">
    <property type="entry name" value="CYSTATHIONINE BETA-LYASE"/>
    <property type="match status" value="1"/>
</dbReference>
<organism evidence="5 6">
    <name type="scientific">Durusdinium trenchii</name>
    <dbReference type="NCBI Taxonomy" id="1381693"/>
    <lineage>
        <taxon>Eukaryota</taxon>
        <taxon>Sar</taxon>
        <taxon>Alveolata</taxon>
        <taxon>Dinophyceae</taxon>
        <taxon>Suessiales</taxon>
        <taxon>Symbiodiniaceae</taxon>
        <taxon>Durusdinium</taxon>
    </lineage>
</organism>
<dbReference type="Gene3D" id="3.90.1150.10">
    <property type="entry name" value="Aspartate Aminotransferase, domain 1"/>
    <property type="match status" value="1"/>
</dbReference>
<comment type="caution">
    <text evidence="5">The sequence shown here is derived from an EMBL/GenBank/DDBJ whole genome shotgun (WGS) entry which is preliminary data.</text>
</comment>
<proteinExistence type="inferred from homology"/>
<accession>A0ABP0Q2A1</accession>
<reference evidence="5 6" key="1">
    <citation type="submission" date="2024-02" db="EMBL/GenBank/DDBJ databases">
        <authorList>
            <person name="Chen Y."/>
            <person name="Shah S."/>
            <person name="Dougan E. K."/>
            <person name="Thang M."/>
            <person name="Chan C."/>
        </authorList>
    </citation>
    <scope>NUCLEOTIDE SEQUENCE [LARGE SCALE GENOMIC DNA]</scope>
</reference>
<evidence type="ECO:0000313" key="6">
    <source>
        <dbReference type="Proteomes" id="UP001642464"/>
    </source>
</evidence>
<evidence type="ECO:0000256" key="4">
    <source>
        <dbReference type="RuleBase" id="RU362118"/>
    </source>
</evidence>
<keyword evidence="3 5" id="KW-0456">Lyase</keyword>
<dbReference type="EMBL" id="CAXAMM010038895">
    <property type="protein sequence ID" value="CAK9081831.1"/>
    <property type="molecule type" value="Genomic_DNA"/>
</dbReference>
<evidence type="ECO:0000313" key="5">
    <source>
        <dbReference type="EMBL" id="CAK9081831.1"/>
    </source>
</evidence>
<evidence type="ECO:0000256" key="2">
    <source>
        <dbReference type="ARBA" id="ARBA00022898"/>
    </source>
</evidence>
<comment type="cofactor">
    <cofactor evidence="1 4">
        <name>pyridoxal 5'-phosphate</name>
        <dbReference type="ChEBI" id="CHEBI:597326"/>
    </cofactor>
</comment>
<sequence>MILCTFSILEELPHTLQEAYCSTFVGMTGLEDKLLCNLKPSMVWDTSSPRKSFPCLEAKASETKHVLEPLEQVLKEVLEGEEAAIHTTMCECLHALNQLIKHFDSLGAFLTADEYSAGRDLAKRFFDAYQDLHNWATAEGRKLFHITFKFHACGHMFKNTKYLNFRVHHNFRGEDFVGQISQLGHSCSFGCKVVNFLLRNPFIDKVFFPGPGGCDATSLAIHCSQSKGSGSVISFTTGSLDFSRRLVDACKIFKTTVSFGSVNSLLEMPCTMSHASIPAEKRTLPADLIRLSVGIEDAQDLILDLEQAIKVASGELCSNPHGGFDSEFQDLPVVPRIEGKPIIQDDDLSTRAPSALLKISGEASSDASGDEEHSHRPRSWAGLSVAIPVAAAAVCGLSLLRWLK</sequence>
<dbReference type="GO" id="GO:0016829">
    <property type="term" value="F:lyase activity"/>
    <property type="evidence" value="ECO:0007669"/>
    <property type="project" value="UniProtKB-KW"/>
</dbReference>
<dbReference type="InterPro" id="IPR015424">
    <property type="entry name" value="PyrdxlP-dep_Trfase"/>
</dbReference>